<dbReference type="AlphaFoldDB" id="A0A0D0B711"/>
<name>A0A0D0B711_9AGAR</name>
<accession>A0A0D0B711</accession>
<proteinExistence type="predicted"/>
<gene>
    <name evidence="2" type="ORF">GYMLUDRAFT_584948</name>
</gene>
<evidence type="ECO:0000256" key="1">
    <source>
        <dbReference type="SAM" id="MobiDB-lite"/>
    </source>
</evidence>
<evidence type="ECO:0000313" key="3">
    <source>
        <dbReference type="Proteomes" id="UP000053593"/>
    </source>
</evidence>
<reference evidence="2 3" key="1">
    <citation type="submission" date="2014-04" db="EMBL/GenBank/DDBJ databases">
        <title>Evolutionary Origins and Diversification of the Mycorrhizal Mutualists.</title>
        <authorList>
            <consortium name="DOE Joint Genome Institute"/>
            <consortium name="Mycorrhizal Genomics Consortium"/>
            <person name="Kohler A."/>
            <person name="Kuo A."/>
            <person name="Nagy L.G."/>
            <person name="Floudas D."/>
            <person name="Copeland A."/>
            <person name="Barry K.W."/>
            <person name="Cichocki N."/>
            <person name="Veneault-Fourrey C."/>
            <person name="LaButti K."/>
            <person name="Lindquist E.A."/>
            <person name="Lipzen A."/>
            <person name="Lundell T."/>
            <person name="Morin E."/>
            <person name="Murat C."/>
            <person name="Riley R."/>
            <person name="Ohm R."/>
            <person name="Sun H."/>
            <person name="Tunlid A."/>
            <person name="Henrissat B."/>
            <person name="Grigoriev I.V."/>
            <person name="Hibbett D.S."/>
            <person name="Martin F."/>
        </authorList>
    </citation>
    <scope>NUCLEOTIDE SEQUENCE [LARGE SCALE GENOMIC DNA]</scope>
    <source>
        <strain evidence="2 3">FD-317 M1</strain>
    </source>
</reference>
<dbReference type="EMBL" id="KN834979">
    <property type="protein sequence ID" value="KIK49851.1"/>
    <property type="molecule type" value="Genomic_DNA"/>
</dbReference>
<evidence type="ECO:0000313" key="2">
    <source>
        <dbReference type="EMBL" id="KIK49851.1"/>
    </source>
</evidence>
<dbReference type="Proteomes" id="UP000053593">
    <property type="component" value="Unassembled WGS sequence"/>
</dbReference>
<feature type="region of interest" description="Disordered" evidence="1">
    <location>
        <begin position="45"/>
        <end position="69"/>
    </location>
</feature>
<dbReference type="HOGENOM" id="CLU_2373011_0_0_1"/>
<keyword evidence="3" id="KW-1185">Reference proteome</keyword>
<sequence>MFIPLRPRHPLARSYPYPIPDTSGLTPQLHSTPVDTYHILPPGRTPGVWASPHPPQLQRRRSSGSGSSPSMFSWLSAICYFSVGVAEYSSHDGNG</sequence>
<organism evidence="2 3">
    <name type="scientific">Collybiopsis luxurians FD-317 M1</name>
    <dbReference type="NCBI Taxonomy" id="944289"/>
    <lineage>
        <taxon>Eukaryota</taxon>
        <taxon>Fungi</taxon>
        <taxon>Dikarya</taxon>
        <taxon>Basidiomycota</taxon>
        <taxon>Agaricomycotina</taxon>
        <taxon>Agaricomycetes</taxon>
        <taxon>Agaricomycetidae</taxon>
        <taxon>Agaricales</taxon>
        <taxon>Marasmiineae</taxon>
        <taxon>Omphalotaceae</taxon>
        <taxon>Collybiopsis</taxon>
        <taxon>Collybiopsis luxurians</taxon>
    </lineage>
</organism>
<protein>
    <submittedName>
        <fullName evidence="2">Uncharacterized protein</fullName>
    </submittedName>
</protein>